<gene>
    <name evidence="6 12" type="primary">proC</name>
    <name evidence="12" type="ORF">CL176_06010</name>
</gene>
<evidence type="ECO:0000313" key="12">
    <source>
        <dbReference type="EMBL" id="AXY25583.1"/>
    </source>
</evidence>
<comment type="catalytic activity">
    <reaction evidence="6 9">
        <text>L-proline + NADP(+) = (S)-1-pyrroline-5-carboxylate + NADPH + 2 H(+)</text>
        <dbReference type="Rhea" id="RHEA:14109"/>
        <dbReference type="ChEBI" id="CHEBI:15378"/>
        <dbReference type="ChEBI" id="CHEBI:17388"/>
        <dbReference type="ChEBI" id="CHEBI:57783"/>
        <dbReference type="ChEBI" id="CHEBI:58349"/>
        <dbReference type="ChEBI" id="CHEBI:60039"/>
        <dbReference type="EC" id="1.5.1.2"/>
    </reaction>
</comment>
<dbReference type="NCBIfam" id="TIGR00112">
    <property type="entry name" value="proC"/>
    <property type="match status" value="1"/>
</dbReference>
<comment type="function">
    <text evidence="5 6">Catalyzes the reduction of 1-pyrroline-5-carboxylate (PCA) to L-proline.</text>
</comment>
<dbReference type="Proteomes" id="UP000263232">
    <property type="component" value="Chromosome"/>
</dbReference>
<dbReference type="Gene3D" id="3.40.50.720">
    <property type="entry name" value="NAD(P)-binding Rossmann-like Domain"/>
    <property type="match status" value="1"/>
</dbReference>
<keyword evidence="4 6" id="KW-0560">Oxidoreductase</keyword>
<sequence length="276" mass="29957">MRMMNGVGFIGVGNMASAIAKAVRASKPEQALYLYNRTPERIYELSQALNAFQVERERLDVDLLARCEYIFVGVKPYGMKSLFEEELAPYLSEDEPKVWISMAVGYPLKDLKTLTPASHRWIRIMPNTPVEFGEGYVSYCYDPAIEASKVGYVEALLQEAGRLQYYDESQFDAAGAVAGSGPAFIYQVIEALSDAAVSHGIPRQEALEMAAQTVVGAGQMVLASGENPGALKDRVTSPGGTTIAGVKALEANGLRHAMISAVDATYQRSVDLSDQA</sequence>
<evidence type="ECO:0000256" key="9">
    <source>
        <dbReference type="RuleBase" id="RU003903"/>
    </source>
</evidence>
<evidence type="ECO:0000256" key="5">
    <source>
        <dbReference type="ARBA" id="ARBA00058118"/>
    </source>
</evidence>
<dbReference type="HAMAP" id="MF_01925">
    <property type="entry name" value="P5C_reductase"/>
    <property type="match status" value="1"/>
</dbReference>
<dbReference type="PANTHER" id="PTHR11645:SF0">
    <property type="entry name" value="PYRROLINE-5-CARBOXYLATE REDUCTASE 3"/>
    <property type="match status" value="1"/>
</dbReference>
<keyword evidence="6 9" id="KW-0028">Amino-acid biosynthesis</keyword>
<dbReference type="PIRSF" id="PIRSF000193">
    <property type="entry name" value="Pyrrol-5-carb_rd"/>
    <property type="match status" value="1"/>
</dbReference>
<proteinExistence type="inferred from homology"/>
<dbReference type="InterPro" id="IPR053790">
    <property type="entry name" value="P5CR-like_CS"/>
</dbReference>
<dbReference type="InterPro" id="IPR000304">
    <property type="entry name" value="Pyrroline-COOH_reductase"/>
</dbReference>
<dbReference type="FunFam" id="1.10.3730.10:FF:000001">
    <property type="entry name" value="Pyrroline-5-carboxylate reductase"/>
    <property type="match status" value="1"/>
</dbReference>
<protein>
    <recommendedName>
        <fullName evidence="6 7">Pyrroline-5-carboxylate reductase</fullName>
        <shortName evidence="6">P5C reductase</shortName>
        <shortName evidence="6">P5CR</shortName>
        <ecNumber evidence="6 7">1.5.1.2</ecNumber>
    </recommendedName>
    <alternativeName>
        <fullName evidence="6">PCA reductase</fullName>
    </alternativeName>
</protein>
<dbReference type="Pfam" id="PF03807">
    <property type="entry name" value="F420_oxidored"/>
    <property type="match status" value="1"/>
</dbReference>
<accession>A0A347WKH6</accession>
<dbReference type="InterPro" id="IPR036291">
    <property type="entry name" value="NAD(P)-bd_dom_sf"/>
</dbReference>
<keyword evidence="6" id="KW-0963">Cytoplasm</keyword>
<comment type="subcellular location">
    <subcellularLocation>
        <location evidence="6">Cytoplasm</location>
    </subcellularLocation>
</comment>
<reference evidence="12 13" key="1">
    <citation type="submission" date="2017-09" db="EMBL/GenBank/DDBJ databases">
        <title>Complete genome sequence of Oxytococcus suis strain ZY16052.</title>
        <authorList>
            <person name="Li F."/>
        </authorList>
    </citation>
    <scope>NUCLEOTIDE SEQUENCE [LARGE SCALE GENOMIC DNA]</scope>
    <source>
        <strain evidence="12 13">ZY16052</strain>
    </source>
</reference>
<feature type="domain" description="Pyrroline-5-carboxylate reductase catalytic N-terminal" evidence="10">
    <location>
        <begin position="7"/>
        <end position="104"/>
    </location>
</feature>
<dbReference type="Gene3D" id="1.10.3730.10">
    <property type="entry name" value="ProC C-terminal domain-like"/>
    <property type="match status" value="1"/>
</dbReference>
<dbReference type="Pfam" id="PF14748">
    <property type="entry name" value="P5CR_dimer"/>
    <property type="match status" value="1"/>
</dbReference>
<dbReference type="AlphaFoldDB" id="A0A347WKH6"/>
<dbReference type="InterPro" id="IPR008927">
    <property type="entry name" value="6-PGluconate_DH-like_C_sf"/>
</dbReference>
<dbReference type="GO" id="GO:0004735">
    <property type="term" value="F:pyrroline-5-carboxylate reductase activity"/>
    <property type="evidence" value="ECO:0007669"/>
    <property type="project" value="UniProtKB-UniRule"/>
</dbReference>
<evidence type="ECO:0000313" key="13">
    <source>
        <dbReference type="Proteomes" id="UP000263232"/>
    </source>
</evidence>
<evidence type="ECO:0000256" key="7">
    <source>
        <dbReference type="NCBIfam" id="TIGR00112"/>
    </source>
</evidence>
<feature type="binding site" evidence="8">
    <location>
        <begin position="10"/>
        <end position="15"/>
    </location>
    <ligand>
        <name>NADP(+)</name>
        <dbReference type="ChEBI" id="CHEBI:58349"/>
    </ligand>
</feature>
<dbReference type="PANTHER" id="PTHR11645">
    <property type="entry name" value="PYRROLINE-5-CARBOXYLATE REDUCTASE"/>
    <property type="match status" value="1"/>
</dbReference>
<comment type="catalytic activity">
    <reaction evidence="6">
        <text>L-proline + NAD(+) = (S)-1-pyrroline-5-carboxylate + NADH + 2 H(+)</text>
        <dbReference type="Rhea" id="RHEA:14105"/>
        <dbReference type="ChEBI" id="CHEBI:15378"/>
        <dbReference type="ChEBI" id="CHEBI:17388"/>
        <dbReference type="ChEBI" id="CHEBI:57540"/>
        <dbReference type="ChEBI" id="CHEBI:57945"/>
        <dbReference type="ChEBI" id="CHEBI:60039"/>
        <dbReference type="EC" id="1.5.1.2"/>
    </reaction>
</comment>
<dbReference type="UniPathway" id="UPA00098">
    <property type="reaction ID" value="UER00361"/>
</dbReference>
<dbReference type="GO" id="GO:0055129">
    <property type="term" value="P:L-proline biosynthetic process"/>
    <property type="evidence" value="ECO:0007669"/>
    <property type="project" value="UniProtKB-UniRule"/>
</dbReference>
<keyword evidence="13" id="KW-1185">Reference proteome</keyword>
<comment type="pathway">
    <text evidence="6 9">Amino-acid biosynthesis; L-proline biosynthesis; L-proline from L-glutamate 5-semialdehyde: step 1/1.</text>
</comment>
<keyword evidence="3 6" id="KW-0521">NADP</keyword>
<organism evidence="12 13">
    <name type="scientific">Suicoccus acidiformans</name>
    <dbReference type="NCBI Taxonomy" id="2036206"/>
    <lineage>
        <taxon>Bacteria</taxon>
        <taxon>Bacillati</taxon>
        <taxon>Bacillota</taxon>
        <taxon>Bacilli</taxon>
        <taxon>Lactobacillales</taxon>
        <taxon>Aerococcaceae</taxon>
        <taxon>Suicoccus</taxon>
    </lineage>
</organism>
<dbReference type="EC" id="1.5.1.2" evidence="6 7"/>
<evidence type="ECO:0000256" key="4">
    <source>
        <dbReference type="ARBA" id="ARBA00023002"/>
    </source>
</evidence>
<feature type="domain" description="Pyrroline-5-carboxylate reductase dimerisation" evidence="11">
    <location>
        <begin position="168"/>
        <end position="270"/>
    </location>
</feature>
<dbReference type="GO" id="GO:0005737">
    <property type="term" value="C:cytoplasm"/>
    <property type="evidence" value="ECO:0007669"/>
    <property type="project" value="UniProtKB-SubCell"/>
</dbReference>
<dbReference type="SUPFAM" id="SSF51735">
    <property type="entry name" value="NAD(P)-binding Rossmann-fold domains"/>
    <property type="match status" value="1"/>
</dbReference>
<evidence type="ECO:0000259" key="10">
    <source>
        <dbReference type="Pfam" id="PF03807"/>
    </source>
</evidence>
<evidence type="ECO:0000256" key="1">
    <source>
        <dbReference type="ARBA" id="ARBA00005525"/>
    </source>
</evidence>
<evidence type="ECO:0000256" key="3">
    <source>
        <dbReference type="ARBA" id="ARBA00022857"/>
    </source>
</evidence>
<dbReference type="InterPro" id="IPR029036">
    <property type="entry name" value="P5CR_dimer"/>
</dbReference>
<evidence type="ECO:0000256" key="8">
    <source>
        <dbReference type="PIRSR" id="PIRSR000193-1"/>
    </source>
</evidence>
<dbReference type="EMBL" id="CP023434">
    <property type="protein sequence ID" value="AXY25583.1"/>
    <property type="molecule type" value="Genomic_DNA"/>
</dbReference>
<dbReference type="KEGG" id="abae:CL176_06010"/>
<dbReference type="OrthoDB" id="9805754at2"/>
<dbReference type="SUPFAM" id="SSF48179">
    <property type="entry name" value="6-phosphogluconate dehydrogenase C-terminal domain-like"/>
    <property type="match status" value="1"/>
</dbReference>
<keyword evidence="2 6" id="KW-0641">Proline biosynthesis</keyword>
<evidence type="ECO:0000256" key="6">
    <source>
        <dbReference type="HAMAP-Rule" id="MF_01925"/>
    </source>
</evidence>
<comment type="similarity">
    <text evidence="1 6 9">Belongs to the pyrroline-5-carboxylate reductase family.</text>
</comment>
<name>A0A347WKH6_9LACT</name>
<evidence type="ECO:0000256" key="2">
    <source>
        <dbReference type="ARBA" id="ARBA00022650"/>
    </source>
</evidence>
<dbReference type="InterPro" id="IPR028939">
    <property type="entry name" value="P5C_Rdtase_cat_N"/>
</dbReference>
<evidence type="ECO:0000259" key="11">
    <source>
        <dbReference type="Pfam" id="PF14748"/>
    </source>
</evidence>
<dbReference type="PROSITE" id="PS00521">
    <property type="entry name" value="P5CR"/>
    <property type="match status" value="1"/>
</dbReference>